<protein>
    <submittedName>
        <fullName evidence="3">Biotin-independent malonate decarboxylase subunit beta</fullName>
    </submittedName>
</protein>
<dbReference type="GO" id="GO:0005975">
    <property type="term" value="P:carbohydrate metabolic process"/>
    <property type="evidence" value="ECO:0007669"/>
    <property type="project" value="InterPro"/>
</dbReference>
<dbReference type="InterPro" id="IPR011762">
    <property type="entry name" value="COA_CT_N"/>
</dbReference>
<dbReference type="NCBIfam" id="TIGR03133">
    <property type="entry name" value="malonate_beta"/>
    <property type="match status" value="1"/>
</dbReference>
<evidence type="ECO:0000256" key="1">
    <source>
        <dbReference type="ARBA" id="ARBA00022679"/>
    </source>
</evidence>
<dbReference type="NCBIfam" id="NF005530">
    <property type="entry name" value="PRK07189.1"/>
    <property type="match status" value="1"/>
</dbReference>
<name>A0A919XT55_9BACL</name>
<dbReference type="GO" id="GO:0016831">
    <property type="term" value="F:carboxy-lyase activity"/>
    <property type="evidence" value="ECO:0007669"/>
    <property type="project" value="InterPro"/>
</dbReference>
<dbReference type="GO" id="GO:0006633">
    <property type="term" value="P:fatty acid biosynthetic process"/>
    <property type="evidence" value="ECO:0007669"/>
    <property type="project" value="TreeGrafter"/>
</dbReference>
<dbReference type="AlphaFoldDB" id="A0A919XT55"/>
<evidence type="ECO:0000313" key="4">
    <source>
        <dbReference type="Proteomes" id="UP000681162"/>
    </source>
</evidence>
<dbReference type="GO" id="GO:2001295">
    <property type="term" value="P:malonyl-CoA biosynthetic process"/>
    <property type="evidence" value="ECO:0007669"/>
    <property type="project" value="TreeGrafter"/>
</dbReference>
<dbReference type="GO" id="GO:0016740">
    <property type="term" value="F:transferase activity"/>
    <property type="evidence" value="ECO:0007669"/>
    <property type="project" value="UniProtKB-KW"/>
</dbReference>
<feature type="domain" description="CoA carboxyltransferase N-terminal" evidence="2">
    <location>
        <begin position="1"/>
        <end position="191"/>
    </location>
</feature>
<accession>A0A919XT55</accession>
<dbReference type="SUPFAM" id="SSF52096">
    <property type="entry name" value="ClpP/crotonase"/>
    <property type="match status" value="2"/>
</dbReference>
<keyword evidence="1" id="KW-0808">Transferase</keyword>
<dbReference type="InterPro" id="IPR029045">
    <property type="entry name" value="ClpP/crotonase-like_dom_sf"/>
</dbReference>
<dbReference type="InterPro" id="IPR009648">
    <property type="entry name" value="Malonate_gamma"/>
</dbReference>
<evidence type="ECO:0000313" key="3">
    <source>
        <dbReference type="EMBL" id="GIO37499.1"/>
    </source>
</evidence>
<dbReference type="RefSeq" id="WP_212939756.1">
    <property type="nucleotide sequence ID" value="NZ_BORR01000007.1"/>
</dbReference>
<dbReference type="PROSITE" id="PS50980">
    <property type="entry name" value="COA_CT_NTER"/>
    <property type="match status" value="1"/>
</dbReference>
<dbReference type="Pfam" id="PF06833">
    <property type="entry name" value="MdcE"/>
    <property type="match status" value="1"/>
</dbReference>
<dbReference type="InterPro" id="IPR034733">
    <property type="entry name" value="AcCoA_carboxyl_beta"/>
</dbReference>
<dbReference type="InterPro" id="IPR017556">
    <property type="entry name" value="Malonate_beta"/>
</dbReference>
<dbReference type="Proteomes" id="UP000681162">
    <property type="component" value="Unassembled WGS sequence"/>
</dbReference>
<organism evidence="3 4">
    <name type="scientific">Paenibacillus antibioticophila</name>
    <dbReference type="NCBI Taxonomy" id="1274374"/>
    <lineage>
        <taxon>Bacteria</taxon>
        <taxon>Bacillati</taxon>
        <taxon>Bacillota</taxon>
        <taxon>Bacilli</taxon>
        <taxon>Bacillales</taxon>
        <taxon>Paenibacillaceae</taxon>
        <taxon>Paenibacillus</taxon>
    </lineage>
</organism>
<proteinExistence type="predicted"/>
<sequence length="558" mass="60204">MQNSYVELNGRERAQALLDRDTFRELVGPFDRIYSPHLEPQGIVPQSDDGVIVARGMLQGEQVLVISIEGAFQGGGIGEVGGAKISGALELALEANIQGERIVPILVFDTGGVRLQEANYGLLSISEISAQVIELREHVPVIGIIPGRIGAFGGMSIVAELASTLIATRMARLGLNGPEVIEQEAGVIEFDSRDKELIWKTIGARQRQATGLIDELVEDDAAVLAAAIYRAMKRPAQPPKTLQTNFYLSMLSQFDPAQKRTPENYVELYEKVNPINQFPSFAKEGPGDQADSRGYRWFAALTGIAHPVSDTPSVLAADIVKDGQTCRYISVVPDATSRYLRARGGEVGLLEGWTVAQLVRDAIRLDQDTANKRPIIAIVDVPSQAYGYSEELIGISLALAASTDAYACARMQGHPVIALIVGNAISGAFLAHGLQANRLIALDDPGVHIQAMSKTSAARITRRSIAELEEATSKVPAMAYDITSYSTLGSLFRLLQDIQADAPRTEDLRAVEFAIAEAIASIGTAPRDLISSRLQSEAAQNGGRAATLRVREALRQQW</sequence>
<dbReference type="PANTHER" id="PTHR42995">
    <property type="entry name" value="ACETYL-COENZYME A CARBOXYLASE CARBOXYL TRANSFERASE SUBUNIT BETA, CHLOROPLASTIC"/>
    <property type="match status" value="1"/>
</dbReference>
<dbReference type="EMBL" id="BORR01000007">
    <property type="protein sequence ID" value="GIO37499.1"/>
    <property type="molecule type" value="Genomic_DNA"/>
</dbReference>
<dbReference type="Gene3D" id="3.90.226.10">
    <property type="entry name" value="2-enoyl-CoA Hydratase, Chain A, domain 1"/>
    <property type="match status" value="2"/>
</dbReference>
<reference evidence="3 4" key="1">
    <citation type="submission" date="2021-03" db="EMBL/GenBank/DDBJ databases">
        <title>Antimicrobial resistance genes in bacteria isolated from Japanese honey, and their potential for conferring macrolide and lincosamide resistance in the American foulbrood pathogen Paenibacillus larvae.</title>
        <authorList>
            <person name="Okamoto M."/>
            <person name="Kumagai M."/>
            <person name="Kanamori H."/>
            <person name="Takamatsu D."/>
        </authorList>
    </citation>
    <scope>NUCLEOTIDE SEQUENCE [LARGE SCALE GENOMIC DNA]</scope>
    <source>
        <strain evidence="3 4">J41TS12</strain>
    </source>
</reference>
<dbReference type="PANTHER" id="PTHR42995:SF1">
    <property type="entry name" value="MALONATE DECARBOXYLASE BETA SUBUNIT"/>
    <property type="match status" value="1"/>
</dbReference>
<comment type="caution">
    <text evidence="3">The sequence shown here is derived from an EMBL/GenBank/DDBJ whole genome shotgun (WGS) entry which is preliminary data.</text>
</comment>
<evidence type="ECO:0000259" key="2">
    <source>
        <dbReference type="PROSITE" id="PS50980"/>
    </source>
</evidence>
<dbReference type="NCBIfam" id="TIGR03134">
    <property type="entry name" value="malonate_gamma"/>
    <property type="match status" value="1"/>
</dbReference>
<keyword evidence="4" id="KW-1185">Reference proteome</keyword>
<dbReference type="GO" id="GO:0003989">
    <property type="term" value="F:acetyl-CoA carboxylase activity"/>
    <property type="evidence" value="ECO:0007669"/>
    <property type="project" value="TreeGrafter"/>
</dbReference>
<gene>
    <name evidence="3" type="primary">mdcE</name>
    <name evidence="3" type="ORF">J41TS12_23600</name>
</gene>
<dbReference type="Pfam" id="PF01039">
    <property type="entry name" value="Carboxyl_trans"/>
    <property type="match status" value="1"/>
</dbReference>